<dbReference type="GO" id="GO:0006629">
    <property type="term" value="P:lipid metabolic process"/>
    <property type="evidence" value="ECO:0007669"/>
    <property type="project" value="UniProtKB-KW"/>
</dbReference>
<reference evidence="5" key="1">
    <citation type="submission" date="2018-11" db="EMBL/GenBank/DDBJ databases">
        <title>Rhizobium chutanense sp. nov., isolated from root nodules of Phaseolus vulgaris in China.</title>
        <authorList>
            <person name="Huo Y."/>
        </authorList>
    </citation>
    <scope>NUCLEOTIDE SEQUENCE [LARGE SCALE GENOMIC DNA]</scope>
    <source>
        <strain evidence="5">CCBAU 65647</strain>
    </source>
</reference>
<feature type="transmembrane region" description="Helical" evidence="2">
    <location>
        <begin position="443"/>
        <end position="469"/>
    </location>
</feature>
<keyword evidence="1" id="KW-0443">Lipid metabolism</keyword>
<feature type="transmembrane region" description="Helical" evidence="2">
    <location>
        <begin position="197"/>
        <end position="215"/>
    </location>
</feature>
<comment type="caution">
    <text evidence="4">The sequence shown here is derived from an EMBL/GenBank/DDBJ whole genome shotgun (WGS) entry which is preliminary data.</text>
</comment>
<dbReference type="Proteomes" id="UP000278823">
    <property type="component" value="Unassembled WGS sequence"/>
</dbReference>
<evidence type="ECO:0000256" key="2">
    <source>
        <dbReference type="SAM" id="Phobius"/>
    </source>
</evidence>
<dbReference type="InterPro" id="IPR002641">
    <property type="entry name" value="PNPLA_dom"/>
</dbReference>
<evidence type="ECO:0000259" key="3">
    <source>
        <dbReference type="Pfam" id="PF01734"/>
    </source>
</evidence>
<feature type="transmembrane region" description="Helical" evidence="2">
    <location>
        <begin position="108"/>
        <end position="126"/>
    </location>
</feature>
<dbReference type="OrthoDB" id="8394677at2"/>
<evidence type="ECO:0000313" key="5">
    <source>
        <dbReference type="Proteomes" id="UP000278823"/>
    </source>
</evidence>
<keyword evidence="2" id="KW-1133">Transmembrane helix</keyword>
<evidence type="ECO:0000256" key="1">
    <source>
        <dbReference type="ARBA" id="ARBA00023098"/>
    </source>
</evidence>
<keyword evidence="2" id="KW-0472">Membrane</keyword>
<feature type="transmembrane region" description="Helical" evidence="2">
    <location>
        <begin position="53"/>
        <end position="72"/>
    </location>
</feature>
<dbReference type="AlphaFoldDB" id="A0A432PEA2"/>
<organism evidence="4 5">
    <name type="scientific">Rhizobium vallis</name>
    <dbReference type="NCBI Taxonomy" id="634290"/>
    <lineage>
        <taxon>Bacteria</taxon>
        <taxon>Pseudomonadati</taxon>
        <taxon>Pseudomonadota</taxon>
        <taxon>Alphaproteobacteria</taxon>
        <taxon>Hyphomicrobiales</taxon>
        <taxon>Rhizobiaceae</taxon>
        <taxon>Rhizobium/Agrobacterium group</taxon>
        <taxon>Rhizobium</taxon>
    </lineage>
</organism>
<evidence type="ECO:0000313" key="4">
    <source>
        <dbReference type="EMBL" id="RUM22182.1"/>
    </source>
</evidence>
<feature type="transmembrane region" description="Helical" evidence="2">
    <location>
        <begin position="142"/>
        <end position="162"/>
    </location>
</feature>
<dbReference type="RefSeq" id="WP_126923916.1">
    <property type="nucleotide sequence ID" value="NZ_ML133695.1"/>
</dbReference>
<proteinExistence type="predicted"/>
<keyword evidence="5" id="KW-1185">Reference proteome</keyword>
<protein>
    <recommendedName>
        <fullName evidence="3">PNPLA domain-containing protein</fullName>
    </recommendedName>
</protein>
<dbReference type="SUPFAM" id="SSF52151">
    <property type="entry name" value="FabD/lysophospholipase-like"/>
    <property type="match status" value="1"/>
</dbReference>
<feature type="transmembrane region" description="Helical" evidence="2">
    <location>
        <begin position="275"/>
        <end position="298"/>
    </location>
</feature>
<feature type="transmembrane region" description="Helical" evidence="2">
    <location>
        <begin position="310"/>
        <end position="328"/>
    </location>
</feature>
<keyword evidence="2" id="KW-0812">Transmembrane</keyword>
<feature type="transmembrane region" description="Helical" evidence="2">
    <location>
        <begin position="235"/>
        <end position="254"/>
    </location>
</feature>
<dbReference type="Gene3D" id="3.40.1090.10">
    <property type="entry name" value="Cytosolic phospholipase A2 catalytic domain"/>
    <property type="match status" value="1"/>
</dbReference>
<dbReference type="EMBL" id="RJTH01000010">
    <property type="protein sequence ID" value="RUM22182.1"/>
    <property type="molecule type" value="Genomic_DNA"/>
</dbReference>
<feature type="domain" description="PNPLA" evidence="3">
    <location>
        <begin position="514"/>
        <end position="786"/>
    </location>
</feature>
<dbReference type="Pfam" id="PF01734">
    <property type="entry name" value="Patatin"/>
    <property type="match status" value="1"/>
</dbReference>
<name>A0A432PEA2_9HYPH</name>
<feature type="transmembrane region" description="Helical" evidence="2">
    <location>
        <begin position="78"/>
        <end position="96"/>
    </location>
</feature>
<accession>A0A432PEA2</accession>
<dbReference type="InterPro" id="IPR016035">
    <property type="entry name" value="Acyl_Trfase/lysoPLipase"/>
</dbReference>
<gene>
    <name evidence="4" type="ORF">EFQ99_25145</name>
</gene>
<sequence length="964" mass="105376">MNEHRIHRETSIYNWLGEQVRRFVRWWREFDAWLNQPLPPNRRLAWRWLAPDGYAWFVPALAAILTLAMALGPTVDMRWGNLGLLAIGFALLFLLHAAASRQALFNQYLLAGQLVILAVLTALLIINSRPETYGMMTARPRLHVGAAIVFALVLALPAAWLLSRSLFRSNAGGGLADSLAKVELFLPKNRYDFMGRGPIAALASALFIAPIRYPVELLLPGSLLTLFVPDHYLGYAFYVTAAVAWIALFLGILFDRLMEILQTIGRLFFIGPQRVISVLVIVVAVLRLADVHYITYLFNAGSGGYGNTTLMRYIVFAYAVAWYYGFWCDHFVARRLMRLIDKQHQVITPVEIAYDYEGSETLSTVQKQGRTIALHGAGRLKIEGRYEDRYQRQTKAASNRAIQFMTPAELLAQFRAQLERLPVDQAPAGDLLASLRNFQRSTLVYPALVGALAYGLIGGPAAFSFLWAIQPPELAIRSERHVGKQPAAFLFASGERNGESCATLQPTTPRIAVVASGGGTRAAIYTASLLRGLAEHDQICNVMLVSGVSGGSAALGYFALHEKELRRPRDSLDVKAWDDFSQAMAMPFIEQVIDGASDMRFAFGRWHWASSACHEAKTGDQSTNGWTPARSRLGAILSESFVCEMGAATMEAPSFGLMLNTAIVGSFSADRPSSGNSPFCDVDPSLSLPEKATQCRQFLDAAQAGGRLVLTNLAAPAPPPEDGSLHMQLVTLDNADISIGRAAALSANFPPVFPDAAIDIETPGQMGKRYWVTDGGAVENRGAMTLYYSIRDAFRSAPSQALPPLHVVIADVSASAGRYSESFGFGSVLGAGGQLGLGLETELRAAIEKLYCDHHSEVSIHEITMPRVYRDGGIGTHWLLPNSLSFTNPENTSQTEILSARDVETLVLALHSDIAENYEDGDAARSVKAWADQDNVAKHDENWKKLLAALAAKQSGEGLSCAPR</sequence>